<keyword evidence="5" id="KW-0413">Isomerase</keyword>
<keyword evidence="6" id="KW-1133">Transmembrane helix</keyword>
<comment type="similarity">
    <text evidence="2">Belongs to the PpiC/parvulin rotamase family.</text>
</comment>
<dbReference type="Proteomes" id="UP000838100">
    <property type="component" value="Unassembled WGS sequence"/>
</dbReference>
<evidence type="ECO:0000256" key="3">
    <source>
        <dbReference type="ARBA" id="ARBA00013194"/>
    </source>
</evidence>
<protein>
    <recommendedName>
        <fullName evidence="3">peptidylprolyl isomerase</fullName>
        <ecNumber evidence="3">5.2.1.8</ecNumber>
    </recommendedName>
</protein>
<dbReference type="EMBL" id="CAKLPX010000001">
    <property type="protein sequence ID" value="CAH0990480.1"/>
    <property type="molecule type" value="Genomic_DNA"/>
</dbReference>
<dbReference type="PROSITE" id="PS50198">
    <property type="entry name" value="PPIC_PPIASE_2"/>
    <property type="match status" value="1"/>
</dbReference>
<dbReference type="InterPro" id="IPR050245">
    <property type="entry name" value="PrsA_foldase"/>
</dbReference>
<feature type="domain" description="PpiC" evidence="7">
    <location>
        <begin position="143"/>
        <end position="269"/>
    </location>
</feature>
<gene>
    <name evidence="8" type="ORF">SIN8267_00572</name>
</gene>
<dbReference type="EC" id="5.2.1.8" evidence="3"/>
<evidence type="ECO:0000259" key="7">
    <source>
        <dbReference type="PROSITE" id="PS50198"/>
    </source>
</evidence>
<name>A0ABM9AB89_9GAMM</name>
<keyword evidence="4 5" id="KW-0697">Rotamase</keyword>
<evidence type="ECO:0000256" key="6">
    <source>
        <dbReference type="SAM" id="Phobius"/>
    </source>
</evidence>
<keyword evidence="6" id="KW-0472">Membrane</keyword>
<evidence type="ECO:0000313" key="8">
    <source>
        <dbReference type="EMBL" id="CAH0990480.1"/>
    </source>
</evidence>
<dbReference type="Gene3D" id="3.10.50.40">
    <property type="match status" value="1"/>
</dbReference>
<accession>A0ABM9AB89</accession>
<dbReference type="InterPro" id="IPR000297">
    <property type="entry name" value="PPIase_PpiC"/>
</dbReference>
<dbReference type="InterPro" id="IPR027304">
    <property type="entry name" value="Trigger_fact/SurA_dom_sf"/>
</dbReference>
<comment type="caution">
    <text evidence="8">The sequence shown here is derived from an EMBL/GenBank/DDBJ whole genome shotgun (WGS) entry which is preliminary data.</text>
</comment>
<dbReference type="PANTHER" id="PTHR47245">
    <property type="entry name" value="PEPTIDYLPROLYL ISOMERASE"/>
    <property type="match status" value="1"/>
</dbReference>
<dbReference type="SUPFAM" id="SSF54534">
    <property type="entry name" value="FKBP-like"/>
    <property type="match status" value="1"/>
</dbReference>
<dbReference type="Pfam" id="PF13145">
    <property type="entry name" value="Rotamase_2"/>
    <property type="match status" value="1"/>
</dbReference>
<comment type="catalytic activity">
    <reaction evidence="1">
        <text>[protein]-peptidylproline (omega=180) = [protein]-peptidylproline (omega=0)</text>
        <dbReference type="Rhea" id="RHEA:16237"/>
        <dbReference type="Rhea" id="RHEA-COMP:10747"/>
        <dbReference type="Rhea" id="RHEA-COMP:10748"/>
        <dbReference type="ChEBI" id="CHEBI:83833"/>
        <dbReference type="ChEBI" id="CHEBI:83834"/>
        <dbReference type="EC" id="5.2.1.8"/>
    </reaction>
</comment>
<keyword evidence="9" id="KW-1185">Reference proteome</keyword>
<dbReference type="SUPFAM" id="SSF109998">
    <property type="entry name" value="Triger factor/SurA peptide-binding domain-like"/>
    <property type="match status" value="1"/>
</dbReference>
<evidence type="ECO:0000256" key="5">
    <source>
        <dbReference type="PROSITE-ProRule" id="PRU00278"/>
    </source>
</evidence>
<sequence length="313" mass="35617">MAAILLKFIYSPLLHFLMIGLFIFVVAGMDGDSHQHMVEPISSEEIAQLAAEWQLQQGQVADKKILAALMQEQLLERVMVAEAIARGFHLQDSVVRQRLLLNMQFIESEVMQGDEQYHIDQAIALGMVESDLVVRRRMVQLLEQNLMLGEVVMFSDRQIEQYYDQHKSSFIKETKIALEHVFFAADNGGTEVAFQRSQAAIKALSGGNVAGALNGEMFIHGQHLPLQTERQYRRIFGGDFSRAIQSLTLSQWSGPIASSFGWHVVKLKERSVEQPKPLSEVAAEIVVILQEQWQQQRLYHKQQALLQHYAHPR</sequence>
<dbReference type="Gene3D" id="1.10.4030.10">
    <property type="entry name" value="Porin chaperone SurA, peptide-binding domain"/>
    <property type="match status" value="1"/>
</dbReference>
<evidence type="ECO:0000256" key="4">
    <source>
        <dbReference type="ARBA" id="ARBA00023110"/>
    </source>
</evidence>
<evidence type="ECO:0000256" key="1">
    <source>
        <dbReference type="ARBA" id="ARBA00000971"/>
    </source>
</evidence>
<evidence type="ECO:0000313" key="9">
    <source>
        <dbReference type="Proteomes" id="UP000838100"/>
    </source>
</evidence>
<dbReference type="InterPro" id="IPR046357">
    <property type="entry name" value="PPIase_dom_sf"/>
</dbReference>
<feature type="transmembrane region" description="Helical" evidence="6">
    <location>
        <begin position="12"/>
        <end position="29"/>
    </location>
</feature>
<dbReference type="PANTHER" id="PTHR47245:SF2">
    <property type="entry name" value="PEPTIDYL-PROLYL CIS-TRANS ISOMERASE HP_0175-RELATED"/>
    <property type="match status" value="1"/>
</dbReference>
<reference evidence="8" key="1">
    <citation type="submission" date="2021-12" db="EMBL/GenBank/DDBJ databases">
        <authorList>
            <person name="Rodrigo-Torres L."/>
            <person name="Arahal R. D."/>
            <person name="Lucena T."/>
        </authorList>
    </citation>
    <scope>NUCLEOTIDE SEQUENCE</scope>
    <source>
        <strain evidence="8">CECT 8267</strain>
    </source>
</reference>
<proteinExistence type="inferred from homology"/>
<organism evidence="8 9">
    <name type="scientific">Sinobacterium norvegicum</name>
    <dbReference type="NCBI Taxonomy" id="1641715"/>
    <lineage>
        <taxon>Bacteria</taxon>
        <taxon>Pseudomonadati</taxon>
        <taxon>Pseudomonadota</taxon>
        <taxon>Gammaproteobacteria</taxon>
        <taxon>Cellvibrionales</taxon>
        <taxon>Spongiibacteraceae</taxon>
        <taxon>Sinobacterium</taxon>
    </lineage>
</organism>
<keyword evidence="6" id="KW-0812">Transmembrane</keyword>
<evidence type="ECO:0000256" key="2">
    <source>
        <dbReference type="ARBA" id="ARBA00007656"/>
    </source>
</evidence>